<accession>A0A8S1W6E9</accession>
<proteinExistence type="predicted"/>
<evidence type="ECO:0000313" key="2">
    <source>
        <dbReference type="EMBL" id="CAD8185888.1"/>
    </source>
</evidence>
<evidence type="ECO:0000256" key="1">
    <source>
        <dbReference type="SAM" id="Phobius"/>
    </source>
</evidence>
<keyword evidence="1" id="KW-0812">Transmembrane</keyword>
<protein>
    <recommendedName>
        <fullName evidence="4">Transmembrane protein</fullName>
    </recommendedName>
</protein>
<reference evidence="2" key="1">
    <citation type="submission" date="2021-01" db="EMBL/GenBank/DDBJ databases">
        <authorList>
            <consortium name="Genoscope - CEA"/>
            <person name="William W."/>
        </authorList>
    </citation>
    <scope>NUCLEOTIDE SEQUENCE</scope>
</reference>
<evidence type="ECO:0000313" key="3">
    <source>
        <dbReference type="Proteomes" id="UP000683925"/>
    </source>
</evidence>
<dbReference type="AlphaFoldDB" id="A0A8S1W6E9"/>
<keyword evidence="3" id="KW-1185">Reference proteome</keyword>
<keyword evidence="1" id="KW-0472">Membrane</keyword>
<name>A0A8S1W6E9_PAROT</name>
<dbReference type="EMBL" id="CAJJDP010000085">
    <property type="protein sequence ID" value="CAD8185888.1"/>
    <property type="molecule type" value="Genomic_DNA"/>
</dbReference>
<dbReference type="Proteomes" id="UP000683925">
    <property type="component" value="Unassembled WGS sequence"/>
</dbReference>
<evidence type="ECO:0008006" key="4">
    <source>
        <dbReference type="Google" id="ProtNLM"/>
    </source>
</evidence>
<sequence length="149" mass="18054">MKIQCIKKGIKSFHEELRQVMFFNNITHVYSISSIMIQFYVLISIRLYFNIESDNIFSYLPYFAHLSKNIEGQLEILLFFLRQKYMDYIHQIFLIIYNCFQHQNNNVDQQQKIQQNKNIQKISSNERTQQKTQILYSSVLLLMINCVFY</sequence>
<comment type="caution">
    <text evidence="2">The sequence shown here is derived from an EMBL/GenBank/DDBJ whole genome shotgun (WGS) entry which is preliminary data.</text>
</comment>
<gene>
    <name evidence="2" type="ORF">POCTA_138.1.T0860208</name>
</gene>
<keyword evidence="1" id="KW-1133">Transmembrane helix</keyword>
<organism evidence="2 3">
    <name type="scientific">Paramecium octaurelia</name>
    <dbReference type="NCBI Taxonomy" id="43137"/>
    <lineage>
        <taxon>Eukaryota</taxon>
        <taxon>Sar</taxon>
        <taxon>Alveolata</taxon>
        <taxon>Ciliophora</taxon>
        <taxon>Intramacronucleata</taxon>
        <taxon>Oligohymenophorea</taxon>
        <taxon>Peniculida</taxon>
        <taxon>Parameciidae</taxon>
        <taxon>Paramecium</taxon>
    </lineage>
</organism>
<feature type="transmembrane region" description="Helical" evidence="1">
    <location>
        <begin position="21"/>
        <end position="43"/>
    </location>
</feature>